<dbReference type="SMART" id="SM00382">
    <property type="entry name" value="AAA"/>
    <property type="match status" value="1"/>
</dbReference>
<dbReference type="PANTHER" id="PTHR24221:SF653">
    <property type="entry name" value="TRANSPORT ATP-BINDING PROTEIN CYDC"/>
    <property type="match status" value="1"/>
</dbReference>
<feature type="domain" description="ABC transmembrane type-1" evidence="9">
    <location>
        <begin position="26"/>
        <end position="294"/>
    </location>
</feature>
<dbReference type="RefSeq" id="WP_089746664.1">
    <property type="nucleotide sequence ID" value="NZ_FOGF01000018.1"/>
</dbReference>
<keyword evidence="6 7" id="KW-0472">Membrane</keyword>
<dbReference type="OrthoDB" id="9762778at2"/>
<feature type="transmembrane region" description="Helical" evidence="7">
    <location>
        <begin position="58"/>
        <end position="77"/>
    </location>
</feature>
<feature type="domain" description="ABC transporter" evidence="8">
    <location>
        <begin position="339"/>
        <end position="557"/>
    </location>
</feature>
<reference evidence="10 11" key="1">
    <citation type="submission" date="2016-10" db="EMBL/GenBank/DDBJ databases">
        <authorList>
            <person name="de Groot N.N."/>
        </authorList>
    </citation>
    <scope>NUCLEOTIDE SEQUENCE [LARGE SCALE GENOMIC DNA]</scope>
    <source>
        <strain evidence="10 11">DSM 15827</strain>
    </source>
</reference>
<dbReference type="AlphaFoldDB" id="A0A1H9LA40"/>
<evidence type="ECO:0000256" key="6">
    <source>
        <dbReference type="ARBA" id="ARBA00023136"/>
    </source>
</evidence>
<dbReference type="PROSITE" id="PS50929">
    <property type="entry name" value="ABC_TM1F"/>
    <property type="match status" value="1"/>
</dbReference>
<organism evidence="10 11">
    <name type="scientific">Granulicatella balaenopterae</name>
    <dbReference type="NCBI Taxonomy" id="137733"/>
    <lineage>
        <taxon>Bacteria</taxon>
        <taxon>Bacillati</taxon>
        <taxon>Bacillota</taxon>
        <taxon>Bacilli</taxon>
        <taxon>Lactobacillales</taxon>
        <taxon>Carnobacteriaceae</taxon>
        <taxon>Granulicatella</taxon>
    </lineage>
</organism>
<name>A0A1H9LA40_9LACT</name>
<dbReference type="InterPro" id="IPR003593">
    <property type="entry name" value="AAA+_ATPase"/>
</dbReference>
<dbReference type="CDD" id="cd03228">
    <property type="entry name" value="ABCC_MRP_Like"/>
    <property type="match status" value="1"/>
</dbReference>
<dbReference type="SUPFAM" id="SSF90123">
    <property type="entry name" value="ABC transporter transmembrane region"/>
    <property type="match status" value="1"/>
</dbReference>
<dbReference type="GO" id="GO:0005524">
    <property type="term" value="F:ATP binding"/>
    <property type="evidence" value="ECO:0007669"/>
    <property type="project" value="UniProtKB-KW"/>
</dbReference>
<dbReference type="EMBL" id="FOGF01000018">
    <property type="protein sequence ID" value="SER08306.1"/>
    <property type="molecule type" value="Genomic_DNA"/>
</dbReference>
<dbReference type="InterPro" id="IPR039421">
    <property type="entry name" value="Type_1_exporter"/>
</dbReference>
<keyword evidence="2 7" id="KW-0812">Transmembrane</keyword>
<dbReference type="Gene3D" id="3.40.50.300">
    <property type="entry name" value="P-loop containing nucleotide triphosphate hydrolases"/>
    <property type="match status" value="1"/>
</dbReference>
<evidence type="ECO:0000259" key="9">
    <source>
        <dbReference type="PROSITE" id="PS50929"/>
    </source>
</evidence>
<keyword evidence="4 10" id="KW-0067">ATP-binding</keyword>
<feature type="transmembrane region" description="Helical" evidence="7">
    <location>
        <begin position="21"/>
        <end position="46"/>
    </location>
</feature>
<keyword evidence="5 7" id="KW-1133">Transmembrane helix</keyword>
<dbReference type="InterPro" id="IPR003439">
    <property type="entry name" value="ABC_transporter-like_ATP-bd"/>
</dbReference>
<dbReference type="SUPFAM" id="SSF52540">
    <property type="entry name" value="P-loop containing nucleoside triphosphate hydrolases"/>
    <property type="match status" value="1"/>
</dbReference>
<dbReference type="GO" id="GO:0034040">
    <property type="term" value="F:ATPase-coupled lipid transmembrane transporter activity"/>
    <property type="evidence" value="ECO:0007669"/>
    <property type="project" value="TreeGrafter"/>
</dbReference>
<dbReference type="GO" id="GO:0140359">
    <property type="term" value="F:ABC-type transporter activity"/>
    <property type="evidence" value="ECO:0007669"/>
    <property type="project" value="InterPro"/>
</dbReference>
<evidence type="ECO:0000256" key="4">
    <source>
        <dbReference type="ARBA" id="ARBA00022840"/>
    </source>
</evidence>
<dbReference type="PANTHER" id="PTHR24221">
    <property type="entry name" value="ATP-BINDING CASSETTE SUB-FAMILY B"/>
    <property type="match status" value="1"/>
</dbReference>
<dbReference type="Pfam" id="PF00005">
    <property type="entry name" value="ABC_tran"/>
    <property type="match status" value="1"/>
</dbReference>
<keyword evidence="11" id="KW-1185">Reference proteome</keyword>
<evidence type="ECO:0000256" key="2">
    <source>
        <dbReference type="ARBA" id="ARBA00022692"/>
    </source>
</evidence>
<evidence type="ECO:0000256" key="5">
    <source>
        <dbReference type="ARBA" id="ARBA00022989"/>
    </source>
</evidence>
<feature type="transmembrane region" description="Helical" evidence="7">
    <location>
        <begin position="253"/>
        <end position="271"/>
    </location>
</feature>
<dbReference type="Proteomes" id="UP000198556">
    <property type="component" value="Unassembled WGS sequence"/>
</dbReference>
<accession>A0A1H9LA40</accession>
<dbReference type="InterPro" id="IPR036640">
    <property type="entry name" value="ABC1_TM_sf"/>
</dbReference>
<keyword evidence="3" id="KW-0547">Nucleotide-binding</keyword>
<dbReference type="PROSITE" id="PS50893">
    <property type="entry name" value="ABC_TRANSPORTER_2"/>
    <property type="match status" value="1"/>
</dbReference>
<evidence type="ECO:0000256" key="7">
    <source>
        <dbReference type="SAM" id="Phobius"/>
    </source>
</evidence>
<dbReference type="InterPro" id="IPR027417">
    <property type="entry name" value="P-loop_NTPase"/>
</dbReference>
<evidence type="ECO:0000259" key="8">
    <source>
        <dbReference type="PROSITE" id="PS50893"/>
    </source>
</evidence>
<dbReference type="GO" id="GO:0005886">
    <property type="term" value="C:plasma membrane"/>
    <property type="evidence" value="ECO:0007669"/>
    <property type="project" value="UniProtKB-SubCell"/>
</dbReference>
<evidence type="ECO:0000313" key="11">
    <source>
        <dbReference type="Proteomes" id="UP000198556"/>
    </source>
</evidence>
<feature type="transmembrane region" description="Helical" evidence="7">
    <location>
        <begin position="133"/>
        <end position="155"/>
    </location>
</feature>
<dbReference type="Pfam" id="PF00664">
    <property type="entry name" value="ABC_membrane"/>
    <property type="match status" value="1"/>
</dbReference>
<comment type="subcellular location">
    <subcellularLocation>
        <location evidence="1">Cell membrane</location>
        <topology evidence="1">Multi-pass membrane protein</topology>
    </subcellularLocation>
</comment>
<dbReference type="STRING" id="137733.SAMN05421767_11819"/>
<dbReference type="GO" id="GO:0016887">
    <property type="term" value="F:ATP hydrolysis activity"/>
    <property type="evidence" value="ECO:0007669"/>
    <property type="project" value="InterPro"/>
</dbReference>
<dbReference type="InterPro" id="IPR011527">
    <property type="entry name" value="ABC1_TM_dom"/>
</dbReference>
<sequence length="557" mass="63242">MKSNRSNSQIVKRLIGFVDFLIYKIVIAVIFAVMGFFTSVLIPVILVELTFMVLAGKSISYLVLGILIILGILRGLFRYGEHYYGHYVAFRVLANYRQAIFRKLRHLAPAKLDQQDSGKLLKMIGEDVEALEVFFAHTLAPLTTASIITILLIPYYWRVNWLLAVIALLTYLLVAVVFPIVFANHLKPLLTKQNSERKQYMALFLESLKGMTDLLQYFTVKQKFNELDQKSQEVNQCERQVAMSQYIQMANSFFAIGLGISAFALVGVYLVEAEKQSLVQVIKAFVVFSSSFAPYLELSRLPLGFKRSILAAEHVFSLLDEVEPIKSGKGLYDVKINTIEVKNVSFSYQNRSQEILEQVNLSVEGPQMVGIIGESGSGKSTLMKLLMNWYQASSGQIIYNQQYREIAMDDLQSHFAYIPQIPQIFHQTIRENVTFGNRFITDEQILTVAKKCHLKERILQTEKGLDTVLSAEQKIFSSGELQRLELMRALLKDAEVYIFDEPTSNLDSLNEASLLQVIKSECQGIVFMISHRPSTVASCDQIYKMCDGQLYLVKGER</sequence>
<feature type="transmembrane region" description="Helical" evidence="7">
    <location>
        <begin position="161"/>
        <end position="183"/>
    </location>
</feature>
<evidence type="ECO:0000313" key="10">
    <source>
        <dbReference type="EMBL" id="SER08306.1"/>
    </source>
</evidence>
<dbReference type="Gene3D" id="1.20.1560.10">
    <property type="entry name" value="ABC transporter type 1, transmembrane domain"/>
    <property type="match status" value="1"/>
</dbReference>
<proteinExistence type="predicted"/>
<evidence type="ECO:0000256" key="3">
    <source>
        <dbReference type="ARBA" id="ARBA00022741"/>
    </source>
</evidence>
<gene>
    <name evidence="10" type="ORF">SAMN05421767_11819</name>
</gene>
<protein>
    <submittedName>
        <fullName evidence="10">ATP-binding cassette, subfamily C</fullName>
    </submittedName>
</protein>
<evidence type="ECO:0000256" key="1">
    <source>
        <dbReference type="ARBA" id="ARBA00004651"/>
    </source>
</evidence>